<keyword evidence="2" id="KW-1185">Reference proteome</keyword>
<reference evidence="1 2" key="1">
    <citation type="submission" date="2021-03" db="EMBL/GenBank/DDBJ databases">
        <title>Genomic Encyclopedia of Type Strains, Phase IV (KMG-IV): sequencing the most valuable type-strain genomes for metagenomic binning, comparative biology and taxonomic classification.</title>
        <authorList>
            <person name="Goeker M."/>
        </authorList>
    </citation>
    <scope>NUCLEOTIDE SEQUENCE [LARGE SCALE GENOMIC DNA]</scope>
    <source>
        <strain evidence="1 2">DSM 6139</strain>
    </source>
</reference>
<gene>
    <name evidence="1" type="ORF">J2Z34_001395</name>
</gene>
<comment type="caution">
    <text evidence="1">The sequence shown here is derived from an EMBL/GenBank/DDBJ whole genome shotgun (WGS) entry which is preliminary data.</text>
</comment>
<proteinExistence type="predicted"/>
<dbReference type="EMBL" id="JAGGKC010000009">
    <property type="protein sequence ID" value="MBP1918915.1"/>
    <property type="molecule type" value="Genomic_DNA"/>
</dbReference>
<name>A0ABS4G2Z0_9CLOT</name>
<organism evidence="1 2">
    <name type="scientific">Youngiibacter multivorans</name>
    <dbReference type="NCBI Taxonomy" id="937251"/>
    <lineage>
        <taxon>Bacteria</taxon>
        <taxon>Bacillati</taxon>
        <taxon>Bacillota</taxon>
        <taxon>Clostridia</taxon>
        <taxon>Eubacteriales</taxon>
        <taxon>Clostridiaceae</taxon>
        <taxon>Youngiibacter</taxon>
    </lineage>
</organism>
<evidence type="ECO:0000313" key="1">
    <source>
        <dbReference type="EMBL" id="MBP1918915.1"/>
    </source>
</evidence>
<sequence length="62" mass="7425">MTPENIKTMDPFMLSSLINTKLRNEFKSLNDLCSHFSLDKKELLERLSQFGYEYYGEINQFR</sequence>
<accession>A0ABS4G2Z0</accession>
<evidence type="ECO:0008006" key="3">
    <source>
        <dbReference type="Google" id="ProtNLM"/>
    </source>
</evidence>
<protein>
    <recommendedName>
        <fullName evidence="3">DUF4250 domain-containing protein</fullName>
    </recommendedName>
</protein>
<evidence type="ECO:0000313" key="2">
    <source>
        <dbReference type="Proteomes" id="UP001519271"/>
    </source>
</evidence>
<dbReference type="Pfam" id="PF14056">
    <property type="entry name" value="DUF4250"/>
    <property type="match status" value="1"/>
</dbReference>
<dbReference type="InterPro" id="IPR025346">
    <property type="entry name" value="DUF4250"/>
</dbReference>
<dbReference type="Proteomes" id="UP001519271">
    <property type="component" value="Unassembled WGS sequence"/>
</dbReference>
<dbReference type="RefSeq" id="WP_023387448.1">
    <property type="nucleotide sequence ID" value="NZ_JAGGKC010000009.1"/>
</dbReference>